<dbReference type="EMBL" id="FPIZ01000005">
    <property type="protein sequence ID" value="SFW47758.1"/>
    <property type="molecule type" value="Genomic_DNA"/>
</dbReference>
<dbReference type="Pfam" id="PF13517">
    <property type="entry name" value="FG-GAP_3"/>
    <property type="match status" value="2"/>
</dbReference>
<reference evidence="2 4" key="1">
    <citation type="submission" date="2016-11" db="EMBL/GenBank/DDBJ databases">
        <authorList>
            <person name="Jaros S."/>
            <person name="Januszkiewicz K."/>
            <person name="Wedrychowicz H."/>
        </authorList>
    </citation>
    <scope>NUCLEOTIDE SEQUENCE [LARGE SCALE GENOMIC DNA]</scope>
    <source>
        <strain evidence="2 4">DSM 784</strain>
    </source>
</reference>
<dbReference type="OrthoDB" id="1391917at2"/>
<proteinExistence type="predicted"/>
<dbReference type="InterPro" id="IPR013517">
    <property type="entry name" value="FG-GAP"/>
</dbReference>
<keyword evidence="1" id="KW-0732">Signal</keyword>
<evidence type="ECO:0000313" key="5">
    <source>
        <dbReference type="Proteomes" id="UP001326715"/>
    </source>
</evidence>
<reference evidence="3 5" key="2">
    <citation type="submission" date="2023-11" db="EMBL/GenBank/DDBJ databases">
        <title>MicrobeMod: A computational toolkit for identifying prokaryotic methylation and restriction-modification with nanopore sequencing.</title>
        <authorList>
            <person name="Crits-Christoph A."/>
            <person name="Kang S.C."/>
            <person name="Lee H."/>
            <person name="Ostrov N."/>
        </authorList>
    </citation>
    <scope>NUCLEOTIDE SEQUENCE [LARGE SCALE GENOMIC DNA]</scope>
    <source>
        <strain evidence="3 5">ATCC 23090</strain>
    </source>
</reference>
<dbReference type="RefSeq" id="WP_072359534.1">
    <property type="nucleotide sequence ID" value="NZ_CP139972.1"/>
</dbReference>
<evidence type="ECO:0000313" key="4">
    <source>
        <dbReference type="Proteomes" id="UP000183788"/>
    </source>
</evidence>
<dbReference type="AlphaFoldDB" id="A0A1K1PM16"/>
<dbReference type="Gene3D" id="2.130.10.130">
    <property type="entry name" value="Integrin alpha, N-terminal"/>
    <property type="match status" value="1"/>
</dbReference>
<dbReference type="SUPFAM" id="SSF69318">
    <property type="entry name" value="Integrin alpha N-terminal domain"/>
    <property type="match status" value="1"/>
</dbReference>
<gene>
    <name evidence="2" type="ORF">SAMN05661012_02038</name>
    <name evidence="3" type="ORF">SR876_26135</name>
</gene>
<dbReference type="PROSITE" id="PS51257">
    <property type="entry name" value="PROKAR_LIPOPROTEIN"/>
    <property type="match status" value="1"/>
</dbReference>
<dbReference type="Proteomes" id="UP001326715">
    <property type="component" value="Chromosome"/>
</dbReference>
<dbReference type="InterPro" id="IPR028994">
    <property type="entry name" value="Integrin_alpha_N"/>
</dbReference>
<dbReference type="PANTHER" id="PTHR44103">
    <property type="entry name" value="PROPROTEIN CONVERTASE P"/>
    <property type="match status" value="1"/>
</dbReference>
<dbReference type="Proteomes" id="UP000183788">
    <property type="component" value="Unassembled WGS sequence"/>
</dbReference>
<evidence type="ECO:0000256" key="1">
    <source>
        <dbReference type="ARBA" id="ARBA00022729"/>
    </source>
</evidence>
<dbReference type="EMBL" id="CP140154">
    <property type="protein sequence ID" value="WQG88405.1"/>
    <property type="molecule type" value="Genomic_DNA"/>
</dbReference>
<evidence type="ECO:0000313" key="3">
    <source>
        <dbReference type="EMBL" id="WQG88405.1"/>
    </source>
</evidence>
<evidence type="ECO:0000313" key="2">
    <source>
        <dbReference type="EMBL" id="SFW47758.1"/>
    </source>
</evidence>
<accession>A0A1K1PM16</accession>
<dbReference type="PANTHER" id="PTHR44103:SF1">
    <property type="entry name" value="PROPROTEIN CONVERTASE P"/>
    <property type="match status" value="1"/>
</dbReference>
<name>A0A1K1PM16_9BACT</name>
<sequence length="480" mass="53574">MLRYIPFVFLVIIFSCKSRSRGEVLAEKNCSSCHLAVSPSLLDKETWLKHVLPAMAPKLGIGVWDDNQYYSGKGGISITEWNEIVKYYKELAPDSLQSVTPVLKEDASLFVVHTPVEVDDTIYRATTTMVSIDPFTGRVYSSAENGKTAALFKWEGAQLQQVIDLQSTGVDLTWIAPDTGILTCIGNLRAVDQLSGVIWKVTPLSPEEERVHTIAMGLPRPVQTLPFGKDYICLGFGHKSGGLYLLNEKTRKTIRDVPGAIHAETGDFNNDGYPDMMALFAYDDEGIWLFLNDKKGGFSSEQVLRFPPVYGSTSFQLADLNKDGKLDIIYTAGDNGDYSMVLKPYHGVYVFLNKGNFKFNVDKPDFFYPVNGCTKVIAADFDQDGDLDLATIAFFADLKNNPAEKFIYFEQKKFLLFEPHAVANLAAQGRWICMAAGDYDKDGDIDLVLGSYSRGFIIQEGYEPGWNIHMPMVLLENKKK</sequence>
<dbReference type="STRING" id="1004.SAMN05661012_02038"/>
<keyword evidence="5" id="KW-1185">Reference proteome</keyword>
<organism evidence="2 4">
    <name type="scientific">Chitinophaga sancti</name>
    <dbReference type="NCBI Taxonomy" id="1004"/>
    <lineage>
        <taxon>Bacteria</taxon>
        <taxon>Pseudomonadati</taxon>
        <taxon>Bacteroidota</taxon>
        <taxon>Chitinophagia</taxon>
        <taxon>Chitinophagales</taxon>
        <taxon>Chitinophagaceae</taxon>
        <taxon>Chitinophaga</taxon>
    </lineage>
</organism>
<protein>
    <submittedName>
        <fullName evidence="3">FG-GAP-like repeat-containing protein</fullName>
    </submittedName>
    <submittedName>
        <fullName evidence="2">Repeat domain-containing protein</fullName>
    </submittedName>
</protein>